<dbReference type="EMBL" id="JAAAHW010003317">
    <property type="protein sequence ID" value="KAF9985187.1"/>
    <property type="molecule type" value="Genomic_DNA"/>
</dbReference>
<feature type="coiled-coil region" evidence="1">
    <location>
        <begin position="186"/>
        <end position="221"/>
    </location>
</feature>
<protein>
    <submittedName>
        <fullName evidence="2">Uncharacterized protein</fullName>
    </submittedName>
</protein>
<reference evidence="2" key="1">
    <citation type="journal article" date="2020" name="Fungal Divers.">
        <title>Resolving the Mortierellaceae phylogeny through synthesis of multi-gene phylogenetics and phylogenomics.</title>
        <authorList>
            <person name="Vandepol N."/>
            <person name="Liber J."/>
            <person name="Desiro A."/>
            <person name="Na H."/>
            <person name="Kennedy M."/>
            <person name="Barry K."/>
            <person name="Grigoriev I.V."/>
            <person name="Miller A.N."/>
            <person name="O'Donnell K."/>
            <person name="Stajich J.E."/>
            <person name="Bonito G."/>
        </authorList>
    </citation>
    <scope>NUCLEOTIDE SEQUENCE</scope>
    <source>
        <strain evidence="2">MES-2147</strain>
    </source>
</reference>
<gene>
    <name evidence="2" type="ORF">BGZ65_011494</name>
</gene>
<evidence type="ECO:0000313" key="2">
    <source>
        <dbReference type="EMBL" id="KAF9985187.1"/>
    </source>
</evidence>
<proteinExistence type="predicted"/>
<name>A0A9P6MAF8_9FUNG</name>
<evidence type="ECO:0000313" key="3">
    <source>
        <dbReference type="Proteomes" id="UP000749646"/>
    </source>
</evidence>
<accession>A0A9P6MAF8</accession>
<comment type="caution">
    <text evidence="2">The sequence shown here is derived from an EMBL/GenBank/DDBJ whole genome shotgun (WGS) entry which is preliminary data.</text>
</comment>
<dbReference type="OrthoDB" id="2446902at2759"/>
<keyword evidence="3" id="KW-1185">Reference proteome</keyword>
<organism evidence="2 3">
    <name type="scientific">Modicella reniformis</name>
    <dbReference type="NCBI Taxonomy" id="1440133"/>
    <lineage>
        <taxon>Eukaryota</taxon>
        <taxon>Fungi</taxon>
        <taxon>Fungi incertae sedis</taxon>
        <taxon>Mucoromycota</taxon>
        <taxon>Mortierellomycotina</taxon>
        <taxon>Mortierellomycetes</taxon>
        <taxon>Mortierellales</taxon>
        <taxon>Mortierellaceae</taxon>
        <taxon>Modicella</taxon>
    </lineage>
</organism>
<keyword evidence="1" id="KW-0175">Coiled coil</keyword>
<evidence type="ECO:0000256" key="1">
    <source>
        <dbReference type="SAM" id="Coils"/>
    </source>
</evidence>
<sequence length="993" mass="111825">MSRTPSQAFRVQFSSKVITIPTRYDPKSKQLVVRWKDILQHFENAKAIMNEEDAVLFLTDDDLEDFMPLRIAYQPSVVLEVVIDNGQGDASATGTPSSALVAGSGSVPSGAVIDNDWSIRSQSLIASSGSEIRSLEGDVATLRITGANDNRSLIVRSHGVISGTPVEGTGERSGQLRLEMDSTMALQEQFHQLKQLVQQMHRQMEEQVQQSQEHNQQTELRLHQQADEILQRIHQMEQQGQIQPQLHQHIETSQKSLQMNQEMFRAFDRFTLQYRIQSILTMSFQEMPIPRLFIIIPKASSMVDEAGEPCSFQFRLYYLCECDSHTMGKTSGTPEVHMAKHSGYDLVNPNEFFDKYGTYLLVMMYMAKYGAKAGGLIVPPLLGLHLENDVEASQEHPDFVKKNISSLINDTITHLEETIGTIDRDSDASAYQKLNTLDLTQLKSYLRVRDGESVNGDLCQAMTQDGHCVWICSEHRQEYHETTMQRLKYVISANGGSYHEESGEVKIKIPTEELVKSVYTAMIKVCEIQALGNMLAPAVLDLKLGCRFSSLASNILISLANLNNLNNINSLALDFGRLSMVANISRAEIKDVVMKIVQLRDLTPEDLEFIRQCQPVLLEILHIPQETDEDQLCMILQHNPKLTELRIRCSGKRSFALIGLVISTREKAFQSGDPSALCTFKAIDEGLDPFEMDRFYSGDDNIAAQVLFSEGSVTFDMDVHIRLQYPVEDIDAALCEFIRQYGWSIRTLDMRSTFNDRHAIMLDEATKEQGSRIVNLNITPTSLKKSGQEAIDRVIKRSESLVSLRLTLVQLHECLQVPKALFLVERYKDRLNGLRLEGHSAETWLPQFAQKFPDREDFPMLDEFSVAFNARTSKLQECVQWIASIISPPPQPSTPLKIFRLSALDLQSAGWQAVIGAIDFSALQALYIKYSDLSLEELRFMVDRISENDVLPVPLDLLDLTSSSLISCPDTCALLARLHQKVPQVKITGIAVL</sequence>
<dbReference type="AlphaFoldDB" id="A0A9P6MAF8"/>
<dbReference type="Proteomes" id="UP000749646">
    <property type="component" value="Unassembled WGS sequence"/>
</dbReference>